<dbReference type="Pfam" id="PF06691">
    <property type="entry name" value="DUF1189"/>
    <property type="match status" value="1"/>
</dbReference>
<keyword evidence="1" id="KW-0812">Transmembrane</keyword>
<dbReference type="Proteomes" id="UP000680279">
    <property type="component" value="Unassembled WGS sequence"/>
</dbReference>
<keyword evidence="3" id="KW-1185">Reference proteome</keyword>
<sequence>MRNVSLMTIFFNSLYSPKEMAKYRFLTIGKSIQHVFILALFLSLGGFYDMIFKQDFMNDYGETISDAGSKGLVTIMVVITTYIFNAGLIFLAITILAGIGEPIAKWLGRKLPYRQSWRLTACSVTLPVVIFSLLHLFKFEKSYFFLLALVMAIGIMFACIYAIPKPKKRT</sequence>
<feature type="transmembrane region" description="Helical" evidence="1">
    <location>
        <begin position="143"/>
        <end position="163"/>
    </location>
</feature>
<protein>
    <recommendedName>
        <fullName evidence="4">DUF1189 domain-containing protein</fullName>
    </recommendedName>
</protein>
<evidence type="ECO:0000256" key="1">
    <source>
        <dbReference type="SAM" id="Phobius"/>
    </source>
</evidence>
<gene>
    <name evidence="2" type="ORF">J1TS3_11360</name>
</gene>
<evidence type="ECO:0008006" key="4">
    <source>
        <dbReference type="Google" id="ProtNLM"/>
    </source>
</evidence>
<name>A0ABQ4K2L1_9BACI</name>
<dbReference type="EMBL" id="BOQT01000003">
    <property type="protein sequence ID" value="GIN20002.1"/>
    <property type="molecule type" value="Genomic_DNA"/>
</dbReference>
<feature type="transmembrane region" description="Helical" evidence="1">
    <location>
        <begin position="119"/>
        <end position="137"/>
    </location>
</feature>
<accession>A0ABQ4K2L1</accession>
<evidence type="ECO:0000313" key="2">
    <source>
        <dbReference type="EMBL" id="GIN20002.1"/>
    </source>
</evidence>
<reference evidence="2 3" key="1">
    <citation type="submission" date="2021-03" db="EMBL/GenBank/DDBJ databases">
        <title>Antimicrobial resistance genes in bacteria isolated from Japanese honey, and their potential for conferring macrolide and lincosamide resistance in the American foulbrood pathogen Paenibacillus larvae.</title>
        <authorList>
            <person name="Okamoto M."/>
            <person name="Kumagai M."/>
            <person name="Kanamori H."/>
            <person name="Takamatsu D."/>
        </authorList>
    </citation>
    <scope>NUCLEOTIDE SEQUENCE [LARGE SCALE GENOMIC DNA]</scope>
    <source>
        <strain evidence="2 3">J1TS3</strain>
    </source>
</reference>
<feature type="transmembrane region" description="Helical" evidence="1">
    <location>
        <begin position="72"/>
        <end position="99"/>
    </location>
</feature>
<feature type="transmembrane region" description="Helical" evidence="1">
    <location>
        <begin position="32"/>
        <end position="52"/>
    </location>
</feature>
<proteinExistence type="predicted"/>
<dbReference type="RefSeq" id="WP_212962366.1">
    <property type="nucleotide sequence ID" value="NZ_BOQT01000003.1"/>
</dbReference>
<dbReference type="InterPro" id="IPR009574">
    <property type="entry name" value="DUF1189"/>
</dbReference>
<keyword evidence="1" id="KW-1133">Transmembrane helix</keyword>
<comment type="caution">
    <text evidence="2">The sequence shown here is derived from an EMBL/GenBank/DDBJ whole genome shotgun (WGS) entry which is preliminary data.</text>
</comment>
<evidence type="ECO:0000313" key="3">
    <source>
        <dbReference type="Proteomes" id="UP000680279"/>
    </source>
</evidence>
<keyword evidence="1" id="KW-0472">Membrane</keyword>
<organism evidence="2 3">
    <name type="scientific">Siminovitchia fordii</name>
    <dbReference type="NCBI Taxonomy" id="254759"/>
    <lineage>
        <taxon>Bacteria</taxon>
        <taxon>Bacillati</taxon>
        <taxon>Bacillota</taxon>
        <taxon>Bacilli</taxon>
        <taxon>Bacillales</taxon>
        <taxon>Bacillaceae</taxon>
        <taxon>Siminovitchia</taxon>
    </lineage>
</organism>